<keyword evidence="8" id="KW-1185">Reference proteome</keyword>
<keyword evidence="5 6" id="KW-0472">Membrane</keyword>
<proteinExistence type="predicted"/>
<dbReference type="Pfam" id="PF01810">
    <property type="entry name" value="LysE"/>
    <property type="match status" value="1"/>
</dbReference>
<dbReference type="Proteomes" id="UP001279642">
    <property type="component" value="Unassembled WGS sequence"/>
</dbReference>
<evidence type="ECO:0000256" key="1">
    <source>
        <dbReference type="ARBA" id="ARBA00004651"/>
    </source>
</evidence>
<feature type="transmembrane region" description="Helical" evidence="6">
    <location>
        <begin position="41"/>
        <end position="65"/>
    </location>
</feature>
<reference evidence="7 8" key="1">
    <citation type="journal article" date="2016" name="Antonie Van Leeuwenhoek">
        <title>Dongia soli sp. nov., isolated from soil from Dokdo, Korea.</title>
        <authorList>
            <person name="Kim D.U."/>
            <person name="Lee H."/>
            <person name="Kim H."/>
            <person name="Kim S.G."/>
            <person name="Ka J.O."/>
        </authorList>
    </citation>
    <scope>NUCLEOTIDE SEQUENCE [LARGE SCALE GENOMIC DNA]</scope>
    <source>
        <strain evidence="7 8">D78</strain>
    </source>
</reference>
<evidence type="ECO:0000256" key="4">
    <source>
        <dbReference type="ARBA" id="ARBA00022989"/>
    </source>
</evidence>
<name>A0ABU5EBC0_9PROT</name>
<comment type="caution">
    <text evidence="7">The sequence shown here is derived from an EMBL/GenBank/DDBJ whole genome shotgun (WGS) entry which is preliminary data.</text>
</comment>
<dbReference type="RefSeq" id="WP_320508222.1">
    <property type="nucleotide sequence ID" value="NZ_JAXCLW010000002.1"/>
</dbReference>
<keyword evidence="4 6" id="KW-1133">Transmembrane helix</keyword>
<evidence type="ECO:0000256" key="3">
    <source>
        <dbReference type="ARBA" id="ARBA00022692"/>
    </source>
</evidence>
<dbReference type="PANTHER" id="PTHR30086">
    <property type="entry name" value="ARGININE EXPORTER PROTEIN ARGO"/>
    <property type="match status" value="1"/>
</dbReference>
<comment type="subcellular location">
    <subcellularLocation>
        <location evidence="1">Cell membrane</location>
        <topology evidence="1">Multi-pass membrane protein</topology>
    </subcellularLocation>
</comment>
<organism evidence="7 8">
    <name type="scientific">Dongia soli</name>
    <dbReference type="NCBI Taxonomy" id="600628"/>
    <lineage>
        <taxon>Bacteria</taxon>
        <taxon>Pseudomonadati</taxon>
        <taxon>Pseudomonadota</taxon>
        <taxon>Alphaproteobacteria</taxon>
        <taxon>Rhodospirillales</taxon>
        <taxon>Dongiaceae</taxon>
        <taxon>Dongia</taxon>
    </lineage>
</organism>
<evidence type="ECO:0000256" key="5">
    <source>
        <dbReference type="ARBA" id="ARBA00023136"/>
    </source>
</evidence>
<feature type="transmembrane region" description="Helical" evidence="6">
    <location>
        <begin position="150"/>
        <end position="175"/>
    </location>
</feature>
<evidence type="ECO:0000313" key="8">
    <source>
        <dbReference type="Proteomes" id="UP001279642"/>
    </source>
</evidence>
<keyword evidence="3 6" id="KW-0812">Transmembrane</keyword>
<feature type="transmembrane region" description="Helical" evidence="6">
    <location>
        <begin position="71"/>
        <end position="89"/>
    </location>
</feature>
<gene>
    <name evidence="7" type="ORF">SMD27_10005</name>
</gene>
<protein>
    <submittedName>
        <fullName evidence="7">LysE family transporter</fullName>
    </submittedName>
</protein>
<sequence>MAALLPILSIAGAVMIGAISPGPSFVLVVRTSVALSRRAGLATALGMGIGGMSFAALALLGLQVVIAQVGWLYLGLKVAGGAYLVYLAFRIWRGAKQPLSLEMPTIAASIGFRRSFLIGLATQLSNPKTAIAYGSIFAALLPANMPGWTFAVLLPLIFAIETGWYTIVAVLFSSAPPRAAYLRSKVWIDRIASGIIGALGIKLISDAIRSR</sequence>
<feature type="transmembrane region" description="Helical" evidence="6">
    <location>
        <begin position="6"/>
        <end position="29"/>
    </location>
</feature>
<dbReference type="PANTHER" id="PTHR30086:SF19">
    <property type="entry name" value="THREONINE EFFLUX PROTEIN"/>
    <property type="match status" value="1"/>
</dbReference>
<keyword evidence="2" id="KW-1003">Cell membrane</keyword>
<evidence type="ECO:0000256" key="6">
    <source>
        <dbReference type="SAM" id="Phobius"/>
    </source>
</evidence>
<accession>A0ABU5EBC0</accession>
<feature type="transmembrane region" description="Helical" evidence="6">
    <location>
        <begin position="187"/>
        <end position="205"/>
    </location>
</feature>
<dbReference type="EMBL" id="JAXCLW010000002">
    <property type="protein sequence ID" value="MDY0883177.1"/>
    <property type="molecule type" value="Genomic_DNA"/>
</dbReference>
<dbReference type="InterPro" id="IPR001123">
    <property type="entry name" value="LeuE-type"/>
</dbReference>
<evidence type="ECO:0000313" key="7">
    <source>
        <dbReference type="EMBL" id="MDY0883177.1"/>
    </source>
</evidence>
<evidence type="ECO:0000256" key="2">
    <source>
        <dbReference type="ARBA" id="ARBA00022475"/>
    </source>
</evidence>